<reference evidence="1 2" key="1">
    <citation type="submission" date="2015-10" db="EMBL/GenBank/DDBJ databases">
        <title>Genome analyses suggest a sexual origin of heterokaryosis in a supposedly ancient asexual fungus.</title>
        <authorList>
            <person name="Ropars J."/>
            <person name="Sedzielewska K."/>
            <person name="Noel J."/>
            <person name="Charron P."/>
            <person name="Farinelli L."/>
            <person name="Marton T."/>
            <person name="Kruger M."/>
            <person name="Pelin A."/>
            <person name="Brachmann A."/>
            <person name="Corradi N."/>
        </authorList>
    </citation>
    <scope>NUCLEOTIDE SEQUENCE [LARGE SCALE GENOMIC DNA]</scope>
    <source>
        <strain evidence="1 2">A4</strain>
    </source>
</reference>
<proteinExistence type="predicted"/>
<protein>
    <submittedName>
        <fullName evidence="1">Uncharacterized protein</fullName>
    </submittedName>
</protein>
<sequence>MDYFPDGDLRKFIKQNLRWLQRLRFLNDIALSLRIIHELKNEPEVKVLKSYMNYMQLSQLSPTLGYRDQ</sequence>
<evidence type="ECO:0000313" key="2">
    <source>
        <dbReference type="Proteomes" id="UP000234323"/>
    </source>
</evidence>
<keyword evidence="2" id="KW-1185">Reference proteome</keyword>
<dbReference type="SUPFAM" id="SSF56112">
    <property type="entry name" value="Protein kinase-like (PK-like)"/>
    <property type="match status" value="1"/>
</dbReference>
<dbReference type="EMBL" id="LLXI01000651">
    <property type="protein sequence ID" value="PKY48576.1"/>
    <property type="molecule type" value="Genomic_DNA"/>
</dbReference>
<dbReference type="Proteomes" id="UP000234323">
    <property type="component" value="Unassembled WGS sequence"/>
</dbReference>
<dbReference type="AlphaFoldDB" id="A0A2I1GPL2"/>
<organism evidence="1 2">
    <name type="scientific">Rhizophagus irregularis</name>
    <dbReference type="NCBI Taxonomy" id="588596"/>
    <lineage>
        <taxon>Eukaryota</taxon>
        <taxon>Fungi</taxon>
        <taxon>Fungi incertae sedis</taxon>
        <taxon>Mucoromycota</taxon>
        <taxon>Glomeromycotina</taxon>
        <taxon>Glomeromycetes</taxon>
        <taxon>Glomerales</taxon>
        <taxon>Glomeraceae</taxon>
        <taxon>Rhizophagus</taxon>
    </lineage>
</organism>
<accession>A0A2I1GPL2</accession>
<evidence type="ECO:0000313" key="1">
    <source>
        <dbReference type="EMBL" id="PKY48576.1"/>
    </source>
</evidence>
<name>A0A2I1GPL2_9GLOM</name>
<dbReference type="InterPro" id="IPR011009">
    <property type="entry name" value="Kinase-like_dom_sf"/>
</dbReference>
<gene>
    <name evidence="1" type="ORF">RhiirA4_404548</name>
</gene>
<comment type="caution">
    <text evidence="1">The sequence shown here is derived from an EMBL/GenBank/DDBJ whole genome shotgun (WGS) entry which is preliminary data.</text>
</comment>
<dbReference type="VEuPathDB" id="FungiDB:RhiirA1_407063"/>